<dbReference type="AlphaFoldDB" id="A0AAV6XAK8"/>
<protein>
    <recommendedName>
        <fullName evidence="5">Strictosidine synthase conserved region domain-containing protein</fullName>
    </recommendedName>
</protein>
<evidence type="ECO:0000256" key="1">
    <source>
        <dbReference type="ARBA" id="ARBA00004116"/>
    </source>
</evidence>
<dbReference type="Gene3D" id="2.120.10.30">
    <property type="entry name" value="TolB, C-terminal domain"/>
    <property type="match status" value="1"/>
</dbReference>
<evidence type="ECO:0000256" key="2">
    <source>
        <dbReference type="ARBA" id="ARBA00009191"/>
    </source>
</evidence>
<evidence type="ECO:0000313" key="7">
    <source>
        <dbReference type="Proteomes" id="UP000826271"/>
    </source>
</evidence>
<keyword evidence="4" id="KW-0325">Glycoprotein</keyword>
<gene>
    <name evidence="6" type="ORF">BUALT_Bualt09G0042500</name>
</gene>
<evidence type="ECO:0000256" key="3">
    <source>
        <dbReference type="ARBA" id="ARBA00022554"/>
    </source>
</evidence>
<dbReference type="PANTHER" id="PTHR10426:SF68">
    <property type="entry name" value="OS07G0614000 PROTEIN"/>
    <property type="match status" value="1"/>
</dbReference>
<dbReference type="GO" id="GO:0005773">
    <property type="term" value="C:vacuole"/>
    <property type="evidence" value="ECO:0007669"/>
    <property type="project" value="UniProtKB-SubCell"/>
</dbReference>
<organism evidence="6 7">
    <name type="scientific">Buddleja alternifolia</name>
    <dbReference type="NCBI Taxonomy" id="168488"/>
    <lineage>
        <taxon>Eukaryota</taxon>
        <taxon>Viridiplantae</taxon>
        <taxon>Streptophyta</taxon>
        <taxon>Embryophyta</taxon>
        <taxon>Tracheophyta</taxon>
        <taxon>Spermatophyta</taxon>
        <taxon>Magnoliopsida</taxon>
        <taxon>eudicotyledons</taxon>
        <taxon>Gunneridae</taxon>
        <taxon>Pentapetalae</taxon>
        <taxon>asterids</taxon>
        <taxon>lamiids</taxon>
        <taxon>Lamiales</taxon>
        <taxon>Scrophulariaceae</taxon>
        <taxon>Buddlejeae</taxon>
        <taxon>Buddleja</taxon>
    </lineage>
</organism>
<comment type="caution">
    <text evidence="6">The sequence shown here is derived from an EMBL/GenBank/DDBJ whole genome shotgun (WGS) entry which is preliminary data.</text>
</comment>
<dbReference type="PANTHER" id="PTHR10426">
    <property type="entry name" value="STRICTOSIDINE SYNTHASE-RELATED"/>
    <property type="match status" value="1"/>
</dbReference>
<comment type="subcellular location">
    <subcellularLocation>
        <location evidence="1">Vacuole</location>
    </subcellularLocation>
</comment>
<dbReference type="SUPFAM" id="SSF63829">
    <property type="entry name" value="Calcium-dependent phosphotriesterase"/>
    <property type="match status" value="1"/>
</dbReference>
<evidence type="ECO:0000259" key="5">
    <source>
        <dbReference type="Pfam" id="PF03088"/>
    </source>
</evidence>
<name>A0AAV6XAK8_9LAMI</name>
<keyword evidence="7" id="KW-1185">Reference proteome</keyword>
<dbReference type="InterPro" id="IPR011042">
    <property type="entry name" value="6-blade_b-propeller_TolB-like"/>
</dbReference>
<proteinExistence type="inferred from homology"/>
<dbReference type="GO" id="GO:0012505">
    <property type="term" value="C:endomembrane system"/>
    <property type="evidence" value="ECO:0007669"/>
    <property type="project" value="TreeGrafter"/>
</dbReference>
<evidence type="ECO:0000313" key="6">
    <source>
        <dbReference type="EMBL" id="KAG8376240.1"/>
    </source>
</evidence>
<dbReference type="EMBL" id="WHWC01000009">
    <property type="protein sequence ID" value="KAG8376240.1"/>
    <property type="molecule type" value="Genomic_DNA"/>
</dbReference>
<evidence type="ECO:0000256" key="4">
    <source>
        <dbReference type="ARBA" id="ARBA00023180"/>
    </source>
</evidence>
<feature type="domain" description="Strictosidine synthase conserved region" evidence="5">
    <location>
        <begin position="78"/>
        <end position="161"/>
    </location>
</feature>
<sequence>MASYLITVSGIFIACLLAVALQIILFSPISPVPLEIPQPSSTLSNCKLQGLLKVNEEGVTVLASHVNGAKIRFADDVVESSDGMLYFSVPSTKFDMHNGELDVLEARPHGQLLRYDPSSNETSILLRDLRFPNGVALSEQQDYLVFCETWKYRCLKYWLKGDIKGQTQIFIDNLPGAPDNVKLAPDGSFWIALLQFIPSKLRFIH</sequence>
<dbReference type="GO" id="GO:0016787">
    <property type="term" value="F:hydrolase activity"/>
    <property type="evidence" value="ECO:0007669"/>
    <property type="project" value="TreeGrafter"/>
</dbReference>
<comment type="similarity">
    <text evidence="2">Belongs to the strictosidine synthase family.</text>
</comment>
<dbReference type="Proteomes" id="UP000826271">
    <property type="component" value="Unassembled WGS sequence"/>
</dbReference>
<reference evidence="6" key="1">
    <citation type="submission" date="2019-10" db="EMBL/GenBank/DDBJ databases">
        <authorList>
            <person name="Zhang R."/>
            <person name="Pan Y."/>
            <person name="Wang J."/>
            <person name="Ma R."/>
            <person name="Yu S."/>
        </authorList>
    </citation>
    <scope>NUCLEOTIDE SEQUENCE</scope>
    <source>
        <strain evidence="6">LA-IB0</strain>
        <tissue evidence="6">Leaf</tissue>
    </source>
</reference>
<dbReference type="Pfam" id="PF03088">
    <property type="entry name" value="Str_synth"/>
    <property type="match status" value="1"/>
</dbReference>
<dbReference type="InterPro" id="IPR018119">
    <property type="entry name" value="Strictosidine_synth_cons-reg"/>
</dbReference>
<accession>A0AAV6XAK8</accession>
<keyword evidence="3" id="KW-0926">Vacuole</keyword>